<sequence>MTAENEDRTGRDGYEDGRGGVDALLAAITGEPLTDEARADAAFMAEHRSAAADVALLREQLGIIGHALAEPMPPAPAPGHAPAPAPVRQPSRTRRRVFTVALGSLAVAAAASVLVGMGWLLTQAGSGDTASSGADSGSAAKDEASADADSAFGSPRYLACSRLVAEGRATSVEQLAGTGSVRVTLHMTRYYKPDKGEQEPAFVVDENLVPGLREGDQVLIGIPQGALQPDFWAVGEKNIAPERAWITGSLAQSRGLTC</sequence>
<dbReference type="EMBL" id="CP108140">
    <property type="protein sequence ID" value="WTP88654.1"/>
    <property type="molecule type" value="Genomic_DNA"/>
</dbReference>
<keyword evidence="2" id="KW-1133">Transmembrane helix</keyword>
<protein>
    <recommendedName>
        <fullName evidence="4">DUF1707 domain-containing protein</fullName>
    </recommendedName>
</protein>
<organism evidence="3">
    <name type="scientific">Streptomyces sp. NBC_00180</name>
    <dbReference type="NCBI Taxonomy" id="2903632"/>
    <lineage>
        <taxon>Bacteria</taxon>
        <taxon>Bacillati</taxon>
        <taxon>Actinomycetota</taxon>
        <taxon>Actinomycetes</taxon>
        <taxon>Kitasatosporales</taxon>
        <taxon>Streptomycetaceae</taxon>
        <taxon>Streptomyces</taxon>
    </lineage>
</organism>
<keyword evidence="2" id="KW-0812">Transmembrane</keyword>
<proteinExistence type="predicted"/>
<evidence type="ECO:0000256" key="2">
    <source>
        <dbReference type="SAM" id="Phobius"/>
    </source>
</evidence>
<accession>A0AAU1I159</accession>
<gene>
    <name evidence="3" type="ORF">OG477_26340</name>
</gene>
<evidence type="ECO:0000313" key="3">
    <source>
        <dbReference type="EMBL" id="WTP88654.1"/>
    </source>
</evidence>
<feature type="compositionally biased region" description="Pro residues" evidence="1">
    <location>
        <begin position="72"/>
        <end position="87"/>
    </location>
</feature>
<feature type="transmembrane region" description="Helical" evidence="2">
    <location>
        <begin position="97"/>
        <end position="121"/>
    </location>
</feature>
<dbReference type="AlphaFoldDB" id="A0AAU1I159"/>
<evidence type="ECO:0000256" key="1">
    <source>
        <dbReference type="SAM" id="MobiDB-lite"/>
    </source>
</evidence>
<evidence type="ECO:0008006" key="4">
    <source>
        <dbReference type="Google" id="ProtNLM"/>
    </source>
</evidence>
<feature type="region of interest" description="Disordered" evidence="1">
    <location>
        <begin position="72"/>
        <end position="91"/>
    </location>
</feature>
<name>A0AAU1I159_9ACTN</name>
<keyword evidence="2" id="KW-0472">Membrane</keyword>
<reference evidence="3" key="1">
    <citation type="submission" date="2022-10" db="EMBL/GenBank/DDBJ databases">
        <title>The complete genomes of actinobacterial strains from the NBC collection.</title>
        <authorList>
            <person name="Joergensen T.S."/>
            <person name="Alvarez Arevalo M."/>
            <person name="Sterndorff E.B."/>
            <person name="Faurdal D."/>
            <person name="Vuksanovic O."/>
            <person name="Mourched A.-S."/>
            <person name="Charusanti P."/>
            <person name="Shaw S."/>
            <person name="Blin K."/>
            <person name="Weber T."/>
        </authorList>
    </citation>
    <scope>NUCLEOTIDE SEQUENCE</scope>
    <source>
        <strain evidence="3">NBC 00180</strain>
    </source>
</reference>